<evidence type="ECO:0000313" key="2">
    <source>
        <dbReference type="Proteomes" id="UP001054945"/>
    </source>
</evidence>
<sequence>MNGSLNTPITVTQEWLGSIQIYGLTGEHEVRKTSFNFVSCSLSYEMHSIICKIQIPGICKWPLLCCNHSSRQPPHYILNLGIL</sequence>
<proteinExistence type="predicted"/>
<protein>
    <submittedName>
        <fullName evidence="1">Uncharacterized protein</fullName>
    </submittedName>
</protein>
<dbReference type="EMBL" id="BPLR01003814">
    <property type="protein sequence ID" value="GIX89003.1"/>
    <property type="molecule type" value="Genomic_DNA"/>
</dbReference>
<gene>
    <name evidence="1" type="ORF">CEXT_463131</name>
</gene>
<organism evidence="1 2">
    <name type="scientific">Caerostris extrusa</name>
    <name type="common">Bark spider</name>
    <name type="synonym">Caerostris bankana</name>
    <dbReference type="NCBI Taxonomy" id="172846"/>
    <lineage>
        <taxon>Eukaryota</taxon>
        <taxon>Metazoa</taxon>
        <taxon>Ecdysozoa</taxon>
        <taxon>Arthropoda</taxon>
        <taxon>Chelicerata</taxon>
        <taxon>Arachnida</taxon>
        <taxon>Araneae</taxon>
        <taxon>Araneomorphae</taxon>
        <taxon>Entelegynae</taxon>
        <taxon>Araneoidea</taxon>
        <taxon>Araneidae</taxon>
        <taxon>Caerostris</taxon>
    </lineage>
</organism>
<keyword evidence="2" id="KW-1185">Reference proteome</keyword>
<evidence type="ECO:0000313" key="1">
    <source>
        <dbReference type="EMBL" id="GIX89003.1"/>
    </source>
</evidence>
<dbReference type="AlphaFoldDB" id="A0AAV4NXC5"/>
<dbReference type="Proteomes" id="UP001054945">
    <property type="component" value="Unassembled WGS sequence"/>
</dbReference>
<reference evidence="1 2" key="1">
    <citation type="submission" date="2021-06" db="EMBL/GenBank/DDBJ databases">
        <title>Caerostris extrusa draft genome.</title>
        <authorList>
            <person name="Kono N."/>
            <person name="Arakawa K."/>
        </authorList>
    </citation>
    <scope>NUCLEOTIDE SEQUENCE [LARGE SCALE GENOMIC DNA]</scope>
</reference>
<accession>A0AAV4NXC5</accession>
<name>A0AAV4NXC5_CAEEX</name>
<comment type="caution">
    <text evidence="1">The sequence shown here is derived from an EMBL/GenBank/DDBJ whole genome shotgun (WGS) entry which is preliminary data.</text>
</comment>